<dbReference type="Proteomes" id="UP000308600">
    <property type="component" value="Unassembled WGS sequence"/>
</dbReference>
<organism evidence="1 2">
    <name type="scientific">Pluteus cervinus</name>
    <dbReference type="NCBI Taxonomy" id="181527"/>
    <lineage>
        <taxon>Eukaryota</taxon>
        <taxon>Fungi</taxon>
        <taxon>Dikarya</taxon>
        <taxon>Basidiomycota</taxon>
        <taxon>Agaricomycotina</taxon>
        <taxon>Agaricomycetes</taxon>
        <taxon>Agaricomycetidae</taxon>
        <taxon>Agaricales</taxon>
        <taxon>Pluteineae</taxon>
        <taxon>Pluteaceae</taxon>
        <taxon>Pluteus</taxon>
    </lineage>
</organism>
<accession>A0ACD3A8H7</accession>
<gene>
    <name evidence="1" type="ORF">BDN72DRAFT_413015</name>
</gene>
<protein>
    <submittedName>
        <fullName evidence="1">Uncharacterized protein</fullName>
    </submittedName>
</protein>
<sequence>MVGGIVAAAVLGAKMSDLAGDVANTKSQIETVNTAITEMTNIVNAFSELDGLYGTLNQFWGRISNDASNVKTMDDATAELIGAEILDDPSSIQASQQVTGEMGTACTTYLDTLNKQGVVIPDSVDVTNVVSTFTKLAHSTPTHTHLKAASSRPSDALAPVFKAAQTSLKQGNVGDYHQIMNHATLLHMSASLKQLFANADPKIWFDLPALQASSNIWISASQNFTKSSGVLSAPQILGPFNEQVTVSANDLDSSLDQARGLVTQSLESIIGMGNTMVTWAKQFPSPPTDPADIEKLNAYKDNAVKACDDAQNQAASANNSFVDFNHKATDYQQSLESQVNSSNNAIVAANAKCDQDIHDLSPPWYVELGGAIAVLTWMEVTKKSIYDGRDNAVNSIGAQIAALKVLESSGASFNGHVLTWTEMVQTISGNLGLIHNTLVGVWGQLLEDPSLYHSFLQQEWAQLVQNATDVLAILNNSKTPVALWAVPRQTAVAASLKAHPVAHAIRAAVPPPPSPTQRVVSAVTPNNQLGDTIASQAEQATAFFTELDVLLKLPFMKDIIGYWNDDKTQKQTLYDVTVSLRSDYVNMIALEYNAVQSLQNLALLQDFRAGNVVNGRLPIKTFVQSTLTSIRAAAKASTTVNDKFEDSAKDFAAILRIINSNISSVEQQISDLNDKIDDAEKEERDKIISIIADAIAIAFASAVLLASFGVIGPAAAALDLAVQIGAGATLVASGVTAVLDAMSLSDLIKLIQSLKATRTALQESIDQLKKVQPLFTEVVSGVSVLNTTVQDMQNVLVNVQSDVELGSSIAFTQEDAEGVQVAWQKIRDDTQTWLDTVNRQGIVPQWAT</sequence>
<reference evidence="1 2" key="1">
    <citation type="journal article" date="2019" name="Nat. Ecol. Evol.">
        <title>Megaphylogeny resolves global patterns of mushroom evolution.</title>
        <authorList>
            <person name="Varga T."/>
            <person name="Krizsan K."/>
            <person name="Foldi C."/>
            <person name="Dima B."/>
            <person name="Sanchez-Garcia M."/>
            <person name="Sanchez-Ramirez S."/>
            <person name="Szollosi G.J."/>
            <person name="Szarkandi J.G."/>
            <person name="Papp V."/>
            <person name="Albert L."/>
            <person name="Andreopoulos W."/>
            <person name="Angelini C."/>
            <person name="Antonin V."/>
            <person name="Barry K.W."/>
            <person name="Bougher N.L."/>
            <person name="Buchanan P."/>
            <person name="Buyck B."/>
            <person name="Bense V."/>
            <person name="Catcheside P."/>
            <person name="Chovatia M."/>
            <person name="Cooper J."/>
            <person name="Damon W."/>
            <person name="Desjardin D."/>
            <person name="Finy P."/>
            <person name="Geml J."/>
            <person name="Haridas S."/>
            <person name="Hughes K."/>
            <person name="Justo A."/>
            <person name="Karasinski D."/>
            <person name="Kautmanova I."/>
            <person name="Kiss B."/>
            <person name="Kocsube S."/>
            <person name="Kotiranta H."/>
            <person name="LaButti K.M."/>
            <person name="Lechner B.E."/>
            <person name="Liimatainen K."/>
            <person name="Lipzen A."/>
            <person name="Lukacs Z."/>
            <person name="Mihaltcheva S."/>
            <person name="Morgado L.N."/>
            <person name="Niskanen T."/>
            <person name="Noordeloos M.E."/>
            <person name="Ohm R.A."/>
            <person name="Ortiz-Santana B."/>
            <person name="Ovrebo C."/>
            <person name="Racz N."/>
            <person name="Riley R."/>
            <person name="Savchenko A."/>
            <person name="Shiryaev A."/>
            <person name="Soop K."/>
            <person name="Spirin V."/>
            <person name="Szebenyi C."/>
            <person name="Tomsovsky M."/>
            <person name="Tulloss R.E."/>
            <person name="Uehling J."/>
            <person name="Grigoriev I.V."/>
            <person name="Vagvolgyi C."/>
            <person name="Papp T."/>
            <person name="Martin F.M."/>
            <person name="Miettinen O."/>
            <person name="Hibbett D.S."/>
            <person name="Nagy L.G."/>
        </authorList>
    </citation>
    <scope>NUCLEOTIDE SEQUENCE [LARGE SCALE GENOMIC DNA]</scope>
    <source>
        <strain evidence="1 2">NL-1719</strain>
    </source>
</reference>
<keyword evidence="2" id="KW-1185">Reference proteome</keyword>
<evidence type="ECO:0000313" key="1">
    <source>
        <dbReference type="EMBL" id="TFK61995.1"/>
    </source>
</evidence>
<dbReference type="EMBL" id="ML208614">
    <property type="protein sequence ID" value="TFK61995.1"/>
    <property type="molecule type" value="Genomic_DNA"/>
</dbReference>
<evidence type="ECO:0000313" key="2">
    <source>
        <dbReference type="Proteomes" id="UP000308600"/>
    </source>
</evidence>
<proteinExistence type="predicted"/>
<name>A0ACD3A8H7_9AGAR</name>